<dbReference type="SUPFAM" id="SSF55060">
    <property type="entry name" value="GHMP Kinase, C-terminal domain"/>
    <property type="match status" value="1"/>
</dbReference>
<comment type="similarity">
    <text evidence="2 15 16">Belongs to the diphosphomevalonate decarboxylase family.</text>
</comment>
<dbReference type="GeneID" id="113205801"/>
<dbReference type="RefSeq" id="XP_026277342.1">
    <property type="nucleotide sequence ID" value="XM_026421557.2"/>
</dbReference>
<protein>
    <recommendedName>
        <fullName evidence="4 15">Diphosphomevalonate decarboxylase</fullName>
        <ecNumber evidence="3 15">4.1.1.33</ecNumber>
    </recommendedName>
</protein>
<evidence type="ECO:0000313" key="20">
    <source>
        <dbReference type="RefSeq" id="XP_026277342.1"/>
    </source>
</evidence>
<dbReference type="Gene3D" id="3.30.70.890">
    <property type="entry name" value="GHMP kinase, C-terminal domain"/>
    <property type="match status" value="1"/>
</dbReference>
<name>A0A6J1S8G9_FRAOC</name>
<evidence type="ECO:0000256" key="10">
    <source>
        <dbReference type="ARBA" id="ARBA00023098"/>
    </source>
</evidence>
<dbReference type="KEGG" id="foc:113205801"/>
<evidence type="ECO:0000256" key="1">
    <source>
        <dbReference type="ARBA" id="ARBA00003812"/>
    </source>
</evidence>
<keyword evidence="13 15" id="KW-0456">Lyase</keyword>
<comment type="pathway">
    <text evidence="16">Steroid biosynthesis; cholesterol biosynthesis.</text>
</comment>
<evidence type="ECO:0000256" key="9">
    <source>
        <dbReference type="ARBA" id="ARBA00023011"/>
    </source>
</evidence>
<comment type="catalytic activity">
    <reaction evidence="14 15 16">
        <text>(R)-5-diphosphomevalonate + ATP = isopentenyl diphosphate + ADP + phosphate + CO2</text>
        <dbReference type="Rhea" id="RHEA:23732"/>
        <dbReference type="ChEBI" id="CHEBI:16526"/>
        <dbReference type="ChEBI" id="CHEBI:30616"/>
        <dbReference type="ChEBI" id="CHEBI:43474"/>
        <dbReference type="ChEBI" id="CHEBI:57557"/>
        <dbReference type="ChEBI" id="CHEBI:128769"/>
        <dbReference type="ChEBI" id="CHEBI:456216"/>
        <dbReference type="EC" id="4.1.1.33"/>
    </reaction>
</comment>
<proteinExistence type="inferred from homology"/>
<evidence type="ECO:0000259" key="17">
    <source>
        <dbReference type="Pfam" id="PF18376"/>
    </source>
</evidence>
<dbReference type="PANTHER" id="PTHR10977">
    <property type="entry name" value="DIPHOSPHOMEVALONATE DECARBOXYLASE"/>
    <property type="match status" value="1"/>
</dbReference>
<evidence type="ECO:0000256" key="15">
    <source>
        <dbReference type="PIRNR" id="PIRNR015950"/>
    </source>
</evidence>
<evidence type="ECO:0000256" key="2">
    <source>
        <dbReference type="ARBA" id="ARBA00008831"/>
    </source>
</evidence>
<keyword evidence="16" id="KW-0153">Cholesterol metabolism</keyword>
<accession>A0A6J1S8G9</accession>
<dbReference type="InterPro" id="IPR053859">
    <property type="entry name" value="MVD-like_N"/>
</dbReference>
<dbReference type="InterPro" id="IPR041431">
    <property type="entry name" value="Mvd1_C"/>
</dbReference>
<evidence type="ECO:0000256" key="3">
    <source>
        <dbReference type="ARBA" id="ARBA00012296"/>
    </source>
</evidence>
<keyword evidence="16" id="KW-0152">Cholesterol biosynthesis</keyword>
<organism evidence="19 20">
    <name type="scientific">Frankliniella occidentalis</name>
    <name type="common">Western flower thrips</name>
    <name type="synonym">Euthrips occidentalis</name>
    <dbReference type="NCBI Taxonomy" id="133901"/>
    <lineage>
        <taxon>Eukaryota</taxon>
        <taxon>Metazoa</taxon>
        <taxon>Ecdysozoa</taxon>
        <taxon>Arthropoda</taxon>
        <taxon>Hexapoda</taxon>
        <taxon>Insecta</taxon>
        <taxon>Pterygota</taxon>
        <taxon>Neoptera</taxon>
        <taxon>Paraneoptera</taxon>
        <taxon>Thysanoptera</taxon>
        <taxon>Terebrantia</taxon>
        <taxon>Thripoidea</taxon>
        <taxon>Thripidae</taxon>
        <taxon>Frankliniella</taxon>
    </lineage>
</organism>
<reference evidence="20" key="1">
    <citation type="submission" date="2025-08" db="UniProtKB">
        <authorList>
            <consortium name="RefSeq"/>
        </authorList>
    </citation>
    <scope>IDENTIFICATION</scope>
    <source>
        <tissue evidence="20">Whole organism</tissue>
    </source>
</reference>
<keyword evidence="10 15" id="KW-0443">Lipid metabolism</keyword>
<dbReference type="PANTHER" id="PTHR10977:SF3">
    <property type="entry name" value="DIPHOSPHOMEVALONATE DECARBOXYLASE"/>
    <property type="match status" value="1"/>
</dbReference>
<evidence type="ECO:0000256" key="7">
    <source>
        <dbReference type="ARBA" id="ARBA00022840"/>
    </source>
</evidence>
<evidence type="ECO:0000256" key="12">
    <source>
        <dbReference type="ARBA" id="ARBA00023221"/>
    </source>
</evidence>
<keyword evidence="9 16" id="KW-0756">Sterol biosynthesis</keyword>
<evidence type="ECO:0000256" key="16">
    <source>
        <dbReference type="RuleBase" id="RU363086"/>
    </source>
</evidence>
<sequence>MACTVTCIAPVNIAVIKYWGKKDEKLIIPLNDSLSGTLSMEQMHAKTTIMASPNFTKNCMWLNGKEESFGGNARLLSCLKEIQKRAQEDGTSKEILKWNIHVCSENNFPTAAGLASSAAGYACFVYALAKLYKVKGDVSQIARQGSGSACRSLEGGFVRWHMGNASNGSDSLATQVVPASHWPEMHVIILVVNDKKKKVSSTSGMQRSVETSELLKHRVAHCVPQRIAAIEKAIHNRDFPTFAEITMKDSNQFHAVALDTYPPAVYMNDVSHAIVDLIHCFNQVKGCTKVAYTFDAGPNACLYLLESAVAETMALVDYFFPSNNSGNTVQGLPVPPCNAKETVQAIEAVGMQKQDDGLLKYVIHTRIGEGAKELTDSGTHLLSASGLPLRLA</sequence>
<evidence type="ECO:0000256" key="5">
    <source>
        <dbReference type="ARBA" id="ARBA00022516"/>
    </source>
</evidence>
<dbReference type="SUPFAM" id="SSF54211">
    <property type="entry name" value="Ribosomal protein S5 domain 2-like"/>
    <property type="match status" value="1"/>
</dbReference>
<dbReference type="GO" id="GO:0005829">
    <property type="term" value="C:cytosol"/>
    <property type="evidence" value="ECO:0007669"/>
    <property type="project" value="InterPro"/>
</dbReference>
<evidence type="ECO:0000256" key="8">
    <source>
        <dbReference type="ARBA" id="ARBA00022955"/>
    </source>
</evidence>
<keyword evidence="11 16" id="KW-1207">Sterol metabolism</keyword>
<dbReference type="InterPro" id="IPR005935">
    <property type="entry name" value="Mev_decarb"/>
</dbReference>
<dbReference type="EC" id="4.1.1.33" evidence="3 15"/>
<evidence type="ECO:0000256" key="14">
    <source>
        <dbReference type="ARBA" id="ARBA00048154"/>
    </source>
</evidence>
<dbReference type="Gene3D" id="3.30.230.10">
    <property type="match status" value="1"/>
</dbReference>
<dbReference type="PIRSF" id="PIRSF015950">
    <property type="entry name" value="Mev_P_decrbx"/>
    <property type="match status" value="1"/>
</dbReference>
<dbReference type="AlphaFoldDB" id="A0A6J1S8G9"/>
<evidence type="ECO:0000313" key="19">
    <source>
        <dbReference type="Proteomes" id="UP000504606"/>
    </source>
</evidence>
<dbReference type="FunFam" id="3.30.230.10:FF:000080">
    <property type="entry name" value="Diphosphomevalonate decarboxylase"/>
    <property type="match status" value="1"/>
</dbReference>
<keyword evidence="19" id="KW-1185">Reference proteome</keyword>
<dbReference type="CTD" id="4597"/>
<evidence type="ECO:0000256" key="11">
    <source>
        <dbReference type="ARBA" id="ARBA00023166"/>
    </source>
</evidence>
<keyword evidence="7 15" id="KW-0067">ATP-binding</keyword>
<dbReference type="GO" id="GO:0019287">
    <property type="term" value="P:isopentenyl diphosphate biosynthetic process, mevalonate pathway"/>
    <property type="evidence" value="ECO:0007669"/>
    <property type="project" value="UniProtKB-UniRule"/>
</dbReference>
<dbReference type="Pfam" id="PF22700">
    <property type="entry name" value="MVD-like_N"/>
    <property type="match status" value="1"/>
</dbReference>
<evidence type="ECO:0000259" key="18">
    <source>
        <dbReference type="Pfam" id="PF22700"/>
    </source>
</evidence>
<feature type="domain" description="Mvd1 C-terminal" evidence="17">
    <location>
        <begin position="187"/>
        <end position="372"/>
    </location>
</feature>
<keyword evidence="6 15" id="KW-0547">Nucleotide-binding</keyword>
<dbReference type="Proteomes" id="UP000504606">
    <property type="component" value="Unplaced"/>
</dbReference>
<gene>
    <name evidence="20" type="primary">LOC113205801</name>
</gene>
<dbReference type="InterPro" id="IPR036554">
    <property type="entry name" value="GHMP_kinase_C_sf"/>
</dbReference>
<feature type="domain" description="Diphosphomevalonate decarboxylase-like N-terminal" evidence="18">
    <location>
        <begin position="9"/>
        <end position="173"/>
    </location>
</feature>
<keyword evidence="8 16" id="KW-0752">Steroid biosynthesis</keyword>
<dbReference type="InterPro" id="IPR020568">
    <property type="entry name" value="Ribosomal_Su5_D2-typ_SF"/>
</dbReference>
<dbReference type="OrthoDB" id="10253702at2759"/>
<dbReference type="GO" id="GO:0005524">
    <property type="term" value="F:ATP binding"/>
    <property type="evidence" value="ECO:0007669"/>
    <property type="project" value="UniProtKB-UniRule"/>
</dbReference>
<dbReference type="FunFam" id="3.30.70.890:FF:000005">
    <property type="entry name" value="Diphosphomevalonate decarboxylase"/>
    <property type="match status" value="1"/>
</dbReference>
<evidence type="ECO:0000256" key="13">
    <source>
        <dbReference type="ARBA" id="ARBA00023239"/>
    </source>
</evidence>
<evidence type="ECO:0000256" key="6">
    <source>
        <dbReference type="ARBA" id="ARBA00022741"/>
    </source>
</evidence>
<dbReference type="Pfam" id="PF18376">
    <property type="entry name" value="MDD_C"/>
    <property type="match status" value="1"/>
</dbReference>
<dbReference type="UniPathway" id="UPA00063"/>
<dbReference type="GO" id="GO:0004163">
    <property type="term" value="F:diphosphomevalonate decarboxylase activity"/>
    <property type="evidence" value="ECO:0007669"/>
    <property type="project" value="UniProtKB-UniRule"/>
</dbReference>
<comment type="function">
    <text evidence="1 16">Catalyzes the ATP dependent decarboxylation of (R)-5-diphosphomevalonate to form isopentenyl diphosphate (IPP). Functions in the mevalonate (MVA) pathway leading to isopentenyl diphosphate (IPP), a key precursor for the biosynthesis of isoprenoids and sterol synthesis.</text>
</comment>
<keyword evidence="5 16" id="KW-0444">Lipid biosynthesis</keyword>
<dbReference type="GO" id="GO:0006695">
    <property type="term" value="P:cholesterol biosynthetic process"/>
    <property type="evidence" value="ECO:0007669"/>
    <property type="project" value="UniProtKB-UniPathway"/>
</dbReference>
<keyword evidence="12 16" id="KW-0753">Steroid metabolism</keyword>
<dbReference type="NCBIfam" id="TIGR01240">
    <property type="entry name" value="mevDPdecarb"/>
    <property type="match status" value="1"/>
</dbReference>
<dbReference type="InterPro" id="IPR029765">
    <property type="entry name" value="Mev_diP_decarb"/>
</dbReference>
<evidence type="ECO:0000256" key="4">
    <source>
        <dbReference type="ARBA" id="ARBA00019335"/>
    </source>
</evidence>
<dbReference type="InterPro" id="IPR014721">
    <property type="entry name" value="Ribsml_uS5_D2-typ_fold_subgr"/>
</dbReference>